<comment type="caution">
    <text evidence="2">The sequence shown here is derived from an EMBL/GenBank/DDBJ whole genome shotgun (WGS) entry which is preliminary data.</text>
</comment>
<sequence>MVFLQAFINSIKLPNKKAIFQLNRIGMDITVVYMFLFLFLASLPSLVDQITSTGGLGDEMNLVLKFIYFFIFYYLPLVIIFFMLLSVMAYLGTLIAKMLGRKLRFSILWKMSAYTTTLPLLLYTALAFFVPIHDLYLVLAALFTIGLLGRVITVYPKRRKRR</sequence>
<organism evidence="2 3">
    <name type="scientific">Virgibacillus xinjiangensis</name>
    <dbReference type="NCBI Taxonomy" id="393090"/>
    <lineage>
        <taxon>Bacteria</taxon>
        <taxon>Bacillati</taxon>
        <taxon>Bacillota</taxon>
        <taxon>Bacilli</taxon>
        <taxon>Bacillales</taxon>
        <taxon>Bacillaceae</taxon>
        <taxon>Virgibacillus</taxon>
    </lineage>
</organism>
<feature type="transmembrane region" description="Helical" evidence="1">
    <location>
        <begin position="135"/>
        <end position="155"/>
    </location>
</feature>
<dbReference type="InterPro" id="IPR009574">
    <property type="entry name" value="DUF1189"/>
</dbReference>
<name>A0ABV7CX51_9BACI</name>
<evidence type="ECO:0000313" key="2">
    <source>
        <dbReference type="EMBL" id="MFC3041062.1"/>
    </source>
</evidence>
<evidence type="ECO:0000313" key="3">
    <source>
        <dbReference type="Proteomes" id="UP001595279"/>
    </source>
</evidence>
<dbReference type="EMBL" id="JBHRSA010000046">
    <property type="protein sequence ID" value="MFC3041062.1"/>
    <property type="molecule type" value="Genomic_DNA"/>
</dbReference>
<dbReference type="Proteomes" id="UP001595279">
    <property type="component" value="Unassembled WGS sequence"/>
</dbReference>
<accession>A0ABV7CX51</accession>
<proteinExistence type="predicted"/>
<dbReference type="RefSeq" id="WP_390273051.1">
    <property type="nucleotide sequence ID" value="NZ_JBHRSA010000046.1"/>
</dbReference>
<feature type="transmembrane region" description="Helical" evidence="1">
    <location>
        <begin position="25"/>
        <end position="47"/>
    </location>
</feature>
<feature type="transmembrane region" description="Helical" evidence="1">
    <location>
        <begin position="67"/>
        <end position="95"/>
    </location>
</feature>
<gene>
    <name evidence="2" type="ORF">ACFOGI_12515</name>
</gene>
<reference evidence="3" key="1">
    <citation type="journal article" date="2019" name="Int. J. Syst. Evol. Microbiol.">
        <title>The Global Catalogue of Microorganisms (GCM) 10K type strain sequencing project: providing services to taxonomists for standard genome sequencing and annotation.</title>
        <authorList>
            <consortium name="The Broad Institute Genomics Platform"/>
            <consortium name="The Broad Institute Genome Sequencing Center for Infectious Disease"/>
            <person name="Wu L."/>
            <person name="Ma J."/>
        </authorList>
    </citation>
    <scope>NUCLEOTIDE SEQUENCE [LARGE SCALE GENOMIC DNA]</scope>
    <source>
        <strain evidence="3">KCTC 13128</strain>
    </source>
</reference>
<evidence type="ECO:0000256" key="1">
    <source>
        <dbReference type="SAM" id="Phobius"/>
    </source>
</evidence>
<keyword evidence="1" id="KW-1133">Transmembrane helix</keyword>
<protein>
    <submittedName>
        <fullName evidence="2">DUF1189 family protein</fullName>
    </submittedName>
</protein>
<keyword evidence="3" id="KW-1185">Reference proteome</keyword>
<keyword evidence="1" id="KW-0812">Transmembrane</keyword>
<feature type="transmembrane region" description="Helical" evidence="1">
    <location>
        <begin position="107"/>
        <end position="129"/>
    </location>
</feature>
<dbReference type="Pfam" id="PF06691">
    <property type="entry name" value="DUF1189"/>
    <property type="match status" value="1"/>
</dbReference>
<keyword evidence="1" id="KW-0472">Membrane</keyword>